<dbReference type="Gramene" id="ORUFI05G30230.3">
    <property type="protein sequence ID" value="ORUFI05G30230.3"/>
    <property type="gene ID" value="ORUFI05G30230"/>
</dbReference>
<reference evidence="2" key="1">
    <citation type="submission" date="2013-06" db="EMBL/GenBank/DDBJ databases">
        <authorList>
            <person name="Zhao Q."/>
        </authorList>
    </citation>
    <scope>NUCLEOTIDE SEQUENCE</scope>
    <source>
        <strain evidence="2">cv. W1943</strain>
    </source>
</reference>
<organism evidence="1 2">
    <name type="scientific">Oryza rufipogon</name>
    <name type="common">Brownbeard rice</name>
    <name type="synonym">Asian wild rice</name>
    <dbReference type="NCBI Taxonomy" id="4529"/>
    <lineage>
        <taxon>Eukaryota</taxon>
        <taxon>Viridiplantae</taxon>
        <taxon>Streptophyta</taxon>
        <taxon>Embryophyta</taxon>
        <taxon>Tracheophyta</taxon>
        <taxon>Spermatophyta</taxon>
        <taxon>Magnoliopsida</taxon>
        <taxon>Liliopsida</taxon>
        <taxon>Poales</taxon>
        <taxon>Poaceae</taxon>
        <taxon>BOP clade</taxon>
        <taxon>Oryzoideae</taxon>
        <taxon>Oryzeae</taxon>
        <taxon>Oryzinae</taxon>
        <taxon>Oryza</taxon>
    </lineage>
</organism>
<keyword evidence="2" id="KW-1185">Reference proteome</keyword>
<sequence>MLGSKKEASHSISAKVGKNLLSLLAYALDNVLDSVFLLHQHLISSYLTSMEFPSFPCLLHQKNTSGSKQKGLYTKTAKAIHPVMVQSHRLLSITGSTNQRTPNPSLQMISKRRYWEPFNQHDPSQIDRPSLQPKKRMDKFRPQQWHKAPHSMHFPFLRLPIEEQPSISSEYAINVV</sequence>
<dbReference type="EnsemblPlants" id="ORUFI05G30230.4">
    <property type="protein sequence ID" value="ORUFI05G30230.4"/>
    <property type="gene ID" value="ORUFI05G30230"/>
</dbReference>
<dbReference type="EnsemblPlants" id="ORUFI05G30230.5">
    <property type="protein sequence ID" value="ORUFI05G30230.5"/>
    <property type="gene ID" value="ORUFI05G30230"/>
</dbReference>
<evidence type="ECO:0000313" key="2">
    <source>
        <dbReference type="Proteomes" id="UP000008022"/>
    </source>
</evidence>
<dbReference type="Gramene" id="ORUFI05G30230.4">
    <property type="protein sequence ID" value="ORUFI05G30230.4"/>
    <property type="gene ID" value="ORUFI05G30230"/>
</dbReference>
<dbReference type="EnsemblPlants" id="ORUFI05G30230.2">
    <property type="protein sequence ID" value="ORUFI05G30230.2"/>
    <property type="gene ID" value="ORUFI05G30230"/>
</dbReference>
<dbReference type="AlphaFoldDB" id="A0A0E0PS75"/>
<reference evidence="1" key="2">
    <citation type="submission" date="2015-06" db="UniProtKB">
        <authorList>
            <consortium name="EnsemblPlants"/>
        </authorList>
    </citation>
    <scope>IDENTIFICATION</scope>
</reference>
<dbReference type="Gramene" id="ORUFI05G30230.1">
    <property type="protein sequence ID" value="ORUFI05G30230.1"/>
    <property type="gene ID" value="ORUFI05G30230"/>
</dbReference>
<dbReference type="HOGENOM" id="CLU_130650_0_0_1"/>
<dbReference type="Proteomes" id="UP000008022">
    <property type="component" value="Unassembled WGS sequence"/>
</dbReference>
<protein>
    <submittedName>
        <fullName evidence="1">Uncharacterized protein</fullName>
    </submittedName>
</protein>
<dbReference type="Gramene" id="ORUFI05G30230.6">
    <property type="protein sequence ID" value="ORUFI05G30230.6"/>
    <property type="gene ID" value="ORUFI05G30230"/>
</dbReference>
<evidence type="ECO:0000313" key="1">
    <source>
        <dbReference type="EnsemblPlants" id="ORUFI05G30230.1"/>
    </source>
</evidence>
<accession>A0A0E0PS75</accession>
<name>A0A0E0PS75_ORYRU</name>
<proteinExistence type="predicted"/>
<dbReference type="Gramene" id="ORUFI05G30230.5">
    <property type="protein sequence ID" value="ORUFI05G30230.5"/>
    <property type="gene ID" value="ORUFI05G30230"/>
</dbReference>
<dbReference type="Gramene" id="ORUFI05G30230.2">
    <property type="protein sequence ID" value="ORUFI05G30230.2"/>
    <property type="gene ID" value="ORUFI05G30230"/>
</dbReference>
<dbReference type="EnsemblPlants" id="ORUFI05G30230.1">
    <property type="protein sequence ID" value="ORUFI05G30230.1"/>
    <property type="gene ID" value="ORUFI05G30230"/>
</dbReference>
<dbReference type="EnsemblPlants" id="ORUFI05G30230.3">
    <property type="protein sequence ID" value="ORUFI05G30230.3"/>
    <property type="gene ID" value="ORUFI05G30230"/>
</dbReference>
<dbReference type="OMA" id="KRRYWEP"/>
<dbReference type="EnsemblPlants" id="ORUFI05G30230.6">
    <property type="protein sequence ID" value="ORUFI05G30230.6"/>
    <property type="gene ID" value="ORUFI05G30230"/>
</dbReference>